<keyword evidence="2" id="KW-1185">Reference proteome</keyword>
<gene>
    <name evidence="1" type="ORF">ACOLOM_LOCUS283</name>
</gene>
<protein>
    <submittedName>
        <fullName evidence="1">678_t:CDS:1</fullName>
    </submittedName>
</protein>
<reference evidence="1" key="1">
    <citation type="submission" date="2021-06" db="EMBL/GenBank/DDBJ databases">
        <authorList>
            <person name="Kallberg Y."/>
            <person name="Tangrot J."/>
            <person name="Rosling A."/>
        </authorList>
    </citation>
    <scope>NUCLEOTIDE SEQUENCE</scope>
    <source>
        <strain evidence="1">CL356</strain>
    </source>
</reference>
<dbReference type="EMBL" id="CAJVPT010000279">
    <property type="protein sequence ID" value="CAG8441895.1"/>
    <property type="molecule type" value="Genomic_DNA"/>
</dbReference>
<name>A0ACA9JYC6_9GLOM</name>
<feature type="non-terminal residue" evidence="1">
    <location>
        <position position="71"/>
    </location>
</feature>
<organism evidence="1 2">
    <name type="scientific">Acaulospora colombiana</name>
    <dbReference type="NCBI Taxonomy" id="27376"/>
    <lineage>
        <taxon>Eukaryota</taxon>
        <taxon>Fungi</taxon>
        <taxon>Fungi incertae sedis</taxon>
        <taxon>Mucoromycota</taxon>
        <taxon>Glomeromycotina</taxon>
        <taxon>Glomeromycetes</taxon>
        <taxon>Diversisporales</taxon>
        <taxon>Acaulosporaceae</taxon>
        <taxon>Acaulospora</taxon>
    </lineage>
</organism>
<proteinExistence type="predicted"/>
<sequence length="71" mass="7631">MRLHALPTTTGNSIINVKVCEFCATPPSFKGCLHVTLSPPNLSPIYGLVGSPFVVIKNHLCGLQDYTSFPS</sequence>
<evidence type="ECO:0000313" key="1">
    <source>
        <dbReference type="EMBL" id="CAG8441895.1"/>
    </source>
</evidence>
<dbReference type="Proteomes" id="UP000789525">
    <property type="component" value="Unassembled WGS sequence"/>
</dbReference>
<accession>A0ACA9JYC6</accession>
<evidence type="ECO:0000313" key="2">
    <source>
        <dbReference type="Proteomes" id="UP000789525"/>
    </source>
</evidence>
<comment type="caution">
    <text evidence="1">The sequence shown here is derived from an EMBL/GenBank/DDBJ whole genome shotgun (WGS) entry which is preliminary data.</text>
</comment>